<feature type="DNA-binding region" description="H-T-H motif" evidence="2">
    <location>
        <begin position="34"/>
        <end position="53"/>
    </location>
</feature>
<dbReference type="GO" id="GO:0003677">
    <property type="term" value="F:DNA binding"/>
    <property type="evidence" value="ECO:0007669"/>
    <property type="project" value="UniProtKB-UniRule"/>
</dbReference>
<feature type="domain" description="HTH tetR-type" evidence="3">
    <location>
        <begin position="11"/>
        <end position="71"/>
    </location>
</feature>
<dbReference type="PROSITE" id="PS50977">
    <property type="entry name" value="HTH_TETR_2"/>
    <property type="match status" value="1"/>
</dbReference>
<dbReference type="AlphaFoldDB" id="A0A133Y7F8"/>
<dbReference type="STRING" id="1497955.HMPREF1872_01193"/>
<dbReference type="InterPro" id="IPR001647">
    <property type="entry name" value="HTH_TetR"/>
</dbReference>
<evidence type="ECO:0000313" key="5">
    <source>
        <dbReference type="Proteomes" id="UP000070080"/>
    </source>
</evidence>
<dbReference type="OrthoDB" id="9812484at2"/>
<dbReference type="InterPro" id="IPR049443">
    <property type="entry name" value="TetR_YgfC-like_C"/>
</dbReference>
<dbReference type="Pfam" id="PF21626">
    <property type="entry name" value="TetR-C_39"/>
    <property type="match status" value="1"/>
</dbReference>
<gene>
    <name evidence="4" type="ORF">HMPREF1872_01193</name>
</gene>
<name>A0A133Y7F8_9FIRM</name>
<evidence type="ECO:0000259" key="3">
    <source>
        <dbReference type="PROSITE" id="PS50977"/>
    </source>
</evidence>
<dbReference type="Gene3D" id="1.10.357.10">
    <property type="entry name" value="Tetracycline Repressor, domain 2"/>
    <property type="match status" value="1"/>
</dbReference>
<dbReference type="SUPFAM" id="SSF46689">
    <property type="entry name" value="Homeodomain-like"/>
    <property type="match status" value="1"/>
</dbReference>
<sequence>MPKITFFNLKDDKKEQIVNSLIKEFEAKTLPEATVKDIVEALRIPRGSFYQYFFSLEEAYFFILDLKFNAIHRAFLKIYTAKANNLRQALLEYGQFLAKEIYKPENYKLFRNRYLTWNARLERDRQAYLAQFPRNEEYLKLMSDKKLSIIGALVHNLIQKLFNNEWGKATFLKEYEELVNFIMGGINYV</sequence>
<comment type="caution">
    <text evidence="4">The sequence shown here is derived from an EMBL/GenBank/DDBJ whole genome shotgun (WGS) entry which is preliminary data.</text>
</comment>
<dbReference type="Proteomes" id="UP000070080">
    <property type="component" value="Unassembled WGS sequence"/>
</dbReference>
<dbReference type="RefSeq" id="WP_066714733.1">
    <property type="nucleotide sequence ID" value="NZ_JARFNM010000001.1"/>
</dbReference>
<reference evidence="5" key="1">
    <citation type="submission" date="2016-01" db="EMBL/GenBank/DDBJ databases">
        <authorList>
            <person name="Mitreva M."/>
            <person name="Pepin K.H."/>
            <person name="Mihindukulasuriya K.A."/>
            <person name="Fulton R."/>
            <person name="Fronick C."/>
            <person name="O'Laughlin M."/>
            <person name="Miner T."/>
            <person name="Herter B."/>
            <person name="Rosa B.A."/>
            <person name="Cordes M."/>
            <person name="Tomlinson C."/>
            <person name="Wollam A."/>
            <person name="Palsikar V.B."/>
            <person name="Mardis E.R."/>
            <person name="Wilson R.K."/>
        </authorList>
    </citation>
    <scope>NUCLEOTIDE SEQUENCE [LARGE SCALE GENOMIC DNA]</scope>
    <source>
        <strain evidence="5">KA00274</strain>
    </source>
</reference>
<organism evidence="4 5">
    <name type="scientific">Amygdalobacter nucleatus</name>
    <dbReference type="NCBI Taxonomy" id="3029274"/>
    <lineage>
        <taxon>Bacteria</taxon>
        <taxon>Bacillati</taxon>
        <taxon>Bacillota</taxon>
        <taxon>Clostridia</taxon>
        <taxon>Eubacteriales</taxon>
        <taxon>Oscillospiraceae</taxon>
        <taxon>Amygdalobacter</taxon>
    </lineage>
</organism>
<proteinExistence type="predicted"/>
<keyword evidence="5" id="KW-1185">Reference proteome</keyword>
<accession>A0A133Y7F8</accession>
<keyword evidence="1 2" id="KW-0238">DNA-binding</keyword>
<dbReference type="EMBL" id="LSCV01000042">
    <property type="protein sequence ID" value="KXB39162.1"/>
    <property type="molecule type" value="Genomic_DNA"/>
</dbReference>
<protein>
    <recommendedName>
        <fullName evidence="3">HTH tetR-type domain-containing protein</fullName>
    </recommendedName>
</protein>
<evidence type="ECO:0000256" key="1">
    <source>
        <dbReference type="ARBA" id="ARBA00023125"/>
    </source>
</evidence>
<evidence type="ECO:0000256" key="2">
    <source>
        <dbReference type="PROSITE-ProRule" id="PRU00335"/>
    </source>
</evidence>
<evidence type="ECO:0000313" key="4">
    <source>
        <dbReference type="EMBL" id="KXB39162.1"/>
    </source>
</evidence>
<dbReference type="InterPro" id="IPR009057">
    <property type="entry name" value="Homeodomain-like_sf"/>
</dbReference>